<protein>
    <submittedName>
        <fullName evidence="1">Uncharacterized protein</fullName>
    </submittedName>
</protein>
<dbReference type="EMBL" id="JAJPPU010000004">
    <property type="protein sequence ID" value="MCD8474146.1"/>
    <property type="molecule type" value="Genomic_DNA"/>
</dbReference>
<accession>A0ABS8TVJ0</accession>
<sequence>MDLSGTLSNTGTLTGRDRLTIDADNIHQEGGQMDADHVKVHTKDTLTDIGGTFSARGSLDVTVVYRAMKADI</sequence>
<reference evidence="1" key="1">
    <citation type="submission" date="2021-11" db="EMBL/GenBank/DDBJ databases">
        <title>Genome sequence of Xylella taiwanensis PLS432.</title>
        <authorList>
            <person name="Weng L.-W."/>
            <person name="Su C.-C."/>
            <person name="Tsai C.-W."/>
            <person name="Kuo C.-H."/>
        </authorList>
    </citation>
    <scope>NUCLEOTIDE SEQUENCE</scope>
    <source>
        <strain evidence="1">PLS432</strain>
    </source>
</reference>
<evidence type="ECO:0000313" key="2">
    <source>
        <dbReference type="Proteomes" id="UP001430701"/>
    </source>
</evidence>
<keyword evidence="2" id="KW-1185">Reference proteome</keyword>
<evidence type="ECO:0000313" key="1">
    <source>
        <dbReference type="EMBL" id="MCD8474146.1"/>
    </source>
</evidence>
<dbReference type="RefSeq" id="WP_160199311.1">
    <property type="nucleotide sequence ID" value="NZ_JAJPPP010000002.1"/>
</dbReference>
<comment type="caution">
    <text evidence="1">The sequence shown here is derived from an EMBL/GenBank/DDBJ whole genome shotgun (WGS) entry which is preliminary data.</text>
</comment>
<gene>
    <name evidence="1" type="ORF">LPH55_11930</name>
</gene>
<organism evidence="1 2">
    <name type="scientific">Xylella taiwanensis</name>
    <dbReference type="NCBI Taxonomy" id="1444770"/>
    <lineage>
        <taxon>Bacteria</taxon>
        <taxon>Pseudomonadati</taxon>
        <taxon>Pseudomonadota</taxon>
        <taxon>Gammaproteobacteria</taxon>
        <taxon>Lysobacterales</taxon>
        <taxon>Lysobacteraceae</taxon>
        <taxon>Xylella</taxon>
    </lineage>
</organism>
<proteinExistence type="predicted"/>
<dbReference type="Proteomes" id="UP001430701">
    <property type="component" value="Unassembled WGS sequence"/>
</dbReference>
<name>A0ABS8TVJ0_9GAMM</name>